<feature type="transmembrane region" description="Helical" evidence="6">
    <location>
        <begin position="245"/>
        <end position="267"/>
    </location>
</feature>
<keyword evidence="9" id="KW-1185">Reference proteome</keyword>
<keyword evidence="4 6" id="KW-1133">Transmembrane helix</keyword>
<sequence>MASQESDATAGQMRDAVGDFFSDLFESYHRMHMPIRRYVFLILLPSIGFLVFTIVGFLLLGFLPLMVRVPIPLLGVLGFATAVFYPKVMLSQERKALNNRLHLLVTHMTVLATTRIDRMEVFRALAEEEEYGALTTEMRRIVQLVDAWNQSLDDALRRRAKQVPSDALSDVFDRLAYTLGAGQSLEDFLVSEQEQVMQNYETVYSGSLDNLDVMKDLYLSMILSMTFALVFAVVLPVLTGTDPTMTVGAVIAMFIFVQTGFYIAIRAMAPFDPLWYHPEGITTDLDKWMIATFATGVSLTIFLAVISIGGFFGVSPLSLEMLLPMSPVPLPLYIAVPVTPLLIPGLYMRRAEDKIKAKDEEFPSFIRALGSAEGAKQATSSMVLQSLRKKDFGKLTEDIDNLYKRLNMRIEPTAAWRYFTADCRSYLIQKFSEMYLIGREMGGSPKQLGEIISTNMNVVLQLRQQRNQATTTLIGLLYGISAASTFAFFIGLQVVNILANMTLNLSTGGQFDVGSIINTSVYNIPLIEFLLIVVIVFNAFLSSLMIRETDGGHKLNAYMHFVIITWLGSLISIFTKNMVDSFLAI</sequence>
<dbReference type="Proteomes" id="UP001597119">
    <property type="component" value="Unassembled WGS sequence"/>
</dbReference>
<feature type="transmembrane region" description="Helical" evidence="6">
    <location>
        <begin position="332"/>
        <end position="348"/>
    </location>
</feature>
<dbReference type="AlphaFoldDB" id="A0ABD6CFJ2"/>
<proteinExistence type="predicted"/>
<evidence type="ECO:0000256" key="6">
    <source>
        <dbReference type="SAM" id="Phobius"/>
    </source>
</evidence>
<dbReference type="NCBIfam" id="NF004704">
    <property type="entry name" value="PRK06041.1-2"/>
    <property type="match status" value="1"/>
</dbReference>
<dbReference type="RefSeq" id="WP_379814482.1">
    <property type="nucleotide sequence ID" value="NZ_JALLGV010000008.1"/>
</dbReference>
<feature type="transmembrane region" description="Helical" evidence="6">
    <location>
        <begin position="69"/>
        <end position="90"/>
    </location>
</feature>
<accession>A0ABD6CFJ2</accession>
<dbReference type="GO" id="GO:0005886">
    <property type="term" value="C:plasma membrane"/>
    <property type="evidence" value="ECO:0007669"/>
    <property type="project" value="UniProtKB-SubCell"/>
</dbReference>
<keyword evidence="5 6" id="KW-0472">Membrane</keyword>
<evidence type="ECO:0000256" key="1">
    <source>
        <dbReference type="ARBA" id="ARBA00004651"/>
    </source>
</evidence>
<reference evidence="8 9" key="1">
    <citation type="journal article" date="2019" name="Int. J. Syst. Evol. Microbiol.">
        <title>The Global Catalogue of Microorganisms (GCM) 10K type strain sequencing project: providing services to taxonomists for standard genome sequencing and annotation.</title>
        <authorList>
            <consortium name="The Broad Institute Genomics Platform"/>
            <consortium name="The Broad Institute Genome Sequencing Center for Infectious Disease"/>
            <person name="Wu L."/>
            <person name="Ma J."/>
        </authorList>
    </citation>
    <scope>NUCLEOTIDE SEQUENCE [LARGE SCALE GENOMIC DNA]</scope>
    <source>
        <strain evidence="8 9">CGMCC 1.12125</strain>
    </source>
</reference>
<feature type="transmembrane region" description="Helical" evidence="6">
    <location>
        <begin position="38"/>
        <end position="63"/>
    </location>
</feature>
<comment type="caution">
    <text evidence="8">The sequence shown here is derived from an EMBL/GenBank/DDBJ whole genome shotgun (WGS) entry which is preliminary data.</text>
</comment>
<gene>
    <name evidence="8" type="primary">flaJ</name>
    <name evidence="8" type="ORF">ACFR9U_13350</name>
</gene>
<feature type="transmembrane region" description="Helical" evidence="6">
    <location>
        <begin position="557"/>
        <end position="575"/>
    </location>
</feature>
<evidence type="ECO:0000259" key="7">
    <source>
        <dbReference type="Pfam" id="PF00482"/>
    </source>
</evidence>
<evidence type="ECO:0000256" key="5">
    <source>
        <dbReference type="ARBA" id="ARBA00023136"/>
    </source>
</evidence>
<evidence type="ECO:0000256" key="4">
    <source>
        <dbReference type="ARBA" id="ARBA00022989"/>
    </source>
</evidence>
<keyword evidence="3 6" id="KW-0812">Transmembrane</keyword>
<feature type="transmembrane region" description="Helical" evidence="6">
    <location>
        <begin position="288"/>
        <end position="312"/>
    </location>
</feature>
<dbReference type="PANTHER" id="PTHR35402:SF2">
    <property type="entry name" value="FLAGELLA ACCESSORY PROTEIN J"/>
    <property type="match status" value="1"/>
</dbReference>
<feature type="transmembrane region" description="Helical" evidence="6">
    <location>
        <begin position="521"/>
        <end position="545"/>
    </location>
</feature>
<protein>
    <submittedName>
        <fullName evidence="8">Archaellar assembly protein FlaJ</fullName>
    </submittedName>
</protein>
<dbReference type="InterPro" id="IPR018076">
    <property type="entry name" value="T2SS_GspF_dom"/>
</dbReference>
<dbReference type="PANTHER" id="PTHR35402">
    <property type="entry name" value="INTEGRAL MEMBRANE PROTEIN-RELATED"/>
    <property type="match status" value="1"/>
</dbReference>
<feature type="transmembrane region" description="Helical" evidence="6">
    <location>
        <begin position="217"/>
        <end position="239"/>
    </location>
</feature>
<feature type="transmembrane region" description="Helical" evidence="6">
    <location>
        <begin position="473"/>
        <end position="501"/>
    </location>
</feature>
<comment type="subcellular location">
    <subcellularLocation>
        <location evidence="1">Cell membrane</location>
        <topology evidence="1">Multi-pass membrane protein</topology>
    </subcellularLocation>
</comment>
<dbReference type="EMBL" id="JBHUDJ010000006">
    <property type="protein sequence ID" value="MFD1587967.1"/>
    <property type="molecule type" value="Genomic_DNA"/>
</dbReference>
<keyword evidence="2" id="KW-1003">Cell membrane</keyword>
<dbReference type="Pfam" id="PF00482">
    <property type="entry name" value="T2SSF"/>
    <property type="match status" value="1"/>
</dbReference>
<evidence type="ECO:0000256" key="3">
    <source>
        <dbReference type="ARBA" id="ARBA00022692"/>
    </source>
</evidence>
<name>A0ABD6CFJ2_9EURY</name>
<evidence type="ECO:0000313" key="9">
    <source>
        <dbReference type="Proteomes" id="UP001597119"/>
    </source>
</evidence>
<dbReference type="InterPro" id="IPR056569">
    <property type="entry name" value="ArlJ-like"/>
</dbReference>
<evidence type="ECO:0000313" key="8">
    <source>
        <dbReference type="EMBL" id="MFD1587967.1"/>
    </source>
</evidence>
<evidence type="ECO:0000256" key="2">
    <source>
        <dbReference type="ARBA" id="ARBA00022475"/>
    </source>
</evidence>
<organism evidence="8 9">
    <name type="scientific">Halorientalis brevis</name>
    <dbReference type="NCBI Taxonomy" id="1126241"/>
    <lineage>
        <taxon>Archaea</taxon>
        <taxon>Methanobacteriati</taxon>
        <taxon>Methanobacteriota</taxon>
        <taxon>Stenosarchaea group</taxon>
        <taxon>Halobacteria</taxon>
        <taxon>Halobacteriales</taxon>
        <taxon>Haloarculaceae</taxon>
        <taxon>Halorientalis</taxon>
    </lineage>
</organism>
<feature type="domain" description="Type II secretion system protein GspF" evidence="7">
    <location>
        <begin position="106"/>
        <end position="231"/>
    </location>
</feature>